<dbReference type="STRING" id="113562.SAMN04489716_1039"/>
<sequence>MFNRFRKAKPEPDEADPHLLMALGVQALQNGEKGLAVQLLTGAAATTDPTLLSDIGCLLLECGRRDNVYTAFRRGADQGGAAAMHNLGVLYKQDDLLDEAERWWRAACEHGNTESHNSLANLLRLRGDPAGALRHYRLGAEAGSPDAMANMVLTLVAAGDRRVEPRSRGAVFPDRSRRDNFPRWFGVRRLGEQNGMDTLVSAWRSITGERLPLAVRLDVRYRTAKGWPAEPITARQTWNVLRARLRAPPVGPR</sequence>
<dbReference type="InterPro" id="IPR050767">
    <property type="entry name" value="Sel1_AlgK"/>
</dbReference>
<dbReference type="Proteomes" id="UP000198688">
    <property type="component" value="Chromosome I"/>
</dbReference>
<evidence type="ECO:0000313" key="1">
    <source>
        <dbReference type="EMBL" id="SDS55340.1"/>
    </source>
</evidence>
<keyword evidence="2" id="KW-1185">Reference proteome</keyword>
<dbReference type="EMBL" id="LT629758">
    <property type="protein sequence ID" value="SDS55340.1"/>
    <property type="molecule type" value="Genomic_DNA"/>
</dbReference>
<organism evidence="1 2">
    <name type="scientific">Actinoplanes derwentensis</name>
    <dbReference type="NCBI Taxonomy" id="113562"/>
    <lineage>
        <taxon>Bacteria</taxon>
        <taxon>Bacillati</taxon>
        <taxon>Actinomycetota</taxon>
        <taxon>Actinomycetes</taxon>
        <taxon>Micromonosporales</taxon>
        <taxon>Micromonosporaceae</taxon>
        <taxon>Actinoplanes</taxon>
    </lineage>
</organism>
<reference evidence="1 2" key="1">
    <citation type="submission" date="2016-10" db="EMBL/GenBank/DDBJ databases">
        <authorList>
            <person name="de Groot N.N."/>
        </authorList>
    </citation>
    <scope>NUCLEOTIDE SEQUENCE [LARGE SCALE GENOMIC DNA]</scope>
    <source>
        <strain evidence="1 2">DSM 43941</strain>
    </source>
</reference>
<dbReference type="SUPFAM" id="SSF81901">
    <property type="entry name" value="HCP-like"/>
    <property type="match status" value="1"/>
</dbReference>
<dbReference type="SMART" id="SM00671">
    <property type="entry name" value="SEL1"/>
    <property type="match status" value="2"/>
</dbReference>
<gene>
    <name evidence="1" type="ORF">SAMN04489716_1039</name>
</gene>
<dbReference type="AlphaFoldDB" id="A0A1H1T576"/>
<dbReference type="PANTHER" id="PTHR11102:SF160">
    <property type="entry name" value="ERAD-ASSOCIATED E3 UBIQUITIN-PROTEIN LIGASE COMPONENT HRD3"/>
    <property type="match status" value="1"/>
</dbReference>
<protein>
    <recommendedName>
        <fullName evidence="3">TPR repeat</fullName>
    </recommendedName>
</protein>
<dbReference type="InterPro" id="IPR011990">
    <property type="entry name" value="TPR-like_helical_dom_sf"/>
</dbReference>
<dbReference type="OrthoDB" id="3363009at2"/>
<accession>A0A1H1T576</accession>
<dbReference type="PANTHER" id="PTHR11102">
    <property type="entry name" value="SEL-1-LIKE PROTEIN"/>
    <property type="match status" value="1"/>
</dbReference>
<evidence type="ECO:0000313" key="2">
    <source>
        <dbReference type="Proteomes" id="UP000198688"/>
    </source>
</evidence>
<name>A0A1H1T576_9ACTN</name>
<proteinExistence type="predicted"/>
<dbReference type="RefSeq" id="WP_092542080.1">
    <property type="nucleotide sequence ID" value="NZ_BOMJ01000070.1"/>
</dbReference>
<dbReference type="Pfam" id="PF13374">
    <property type="entry name" value="TPR_10"/>
    <property type="match status" value="1"/>
</dbReference>
<evidence type="ECO:0008006" key="3">
    <source>
        <dbReference type="Google" id="ProtNLM"/>
    </source>
</evidence>
<dbReference type="Gene3D" id="1.25.40.10">
    <property type="entry name" value="Tetratricopeptide repeat domain"/>
    <property type="match status" value="1"/>
</dbReference>
<dbReference type="InterPro" id="IPR006597">
    <property type="entry name" value="Sel1-like"/>
</dbReference>